<dbReference type="EMBL" id="JAOVZO020000008">
    <property type="protein sequence ID" value="MDC8012347.1"/>
    <property type="molecule type" value="Genomic_DNA"/>
</dbReference>
<dbReference type="Proteomes" id="UP001139971">
    <property type="component" value="Unassembled WGS sequence"/>
</dbReference>
<dbReference type="RefSeq" id="WP_263543840.1">
    <property type="nucleotide sequence ID" value="NZ_JAOVZO020000008.1"/>
</dbReference>
<dbReference type="InterPro" id="IPR023485">
    <property type="entry name" value="Ptyr_pPase"/>
</dbReference>
<dbReference type="CDD" id="cd16343">
    <property type="entry name" value="LMWPTP"/>
    <property type="match status" value="1"/>
</dbReference>
<dbReference type="PANTHER" id="PTHR11717">
    <property type="entry name" value="LOW MOLECULAR WEIGHT PROTEIN TYROSINE PHOSPHATASE"/>
    <property type="match status" value="1"/>
</dbReference>
<feature type="chain" id="PRO_5040867072" description="protein-tyrosine-phosphatase" evidence="6">
    <location>
        <begin position="19"/>
        <end position="153"/>
    </location>
</feature>
<comment type="similarity">
    <text evidence="1">Belongs to the low molecular weight phosphotyrosine protein phosphatase family.</text>
</comment>
<keyword evidence="9" id="KW-1185">Reference proteome</keyword>
<comment type="caution">
    <text evidence="8">The sequence shown here is derived from an EMBL/GenBank/DDBJ whole genome shotgun (WGS) entry which is preliminary data.</text>
</comment>
<feature type="active site" description="Proton donor" evidence="5">
    <location>
        <position position="122"/>
    </location>
</feature>
<dbReference type="AlphaFoldDB" id="A0A9X3YIP8"/>
<keyword evidence="4" id="KW-0904">Protein phosphatase</keyword>
<evidence type="ECO:0000256" key="4">
    <source>
        <dbReference type="ARBA" id="ARBA00022912"/>
    </source>
</evidence>
<evidence type="ECO:0000313" key="9">
    <source>
        <dbReference type="Proteomes" id="UP001139971"/>
    </source>
</evidence>
<dbReference type="GO" id="GO:0004725">
    <property type="term" value="F:protein tyrosine phosphatase activity"/>
    <property type="evidence" value="ECO:0007669"/>
    <property type="project" value="UniProtKB-EC"/>
</dbReference>
<evidence type="ECO:0000313" key="8">
    <source>
        <dbReference type="EMBL" id="MDC8012347.1"/>
    </source>
</evidence>
<keyword evidence="6" id="KW-0732">Signal</keyword>
<evidence type="ECO:0000256" key="6">
    <source>
        <dbReference type="SAM" id="SignalP"/>
    </source>
</evidence>
<protein>
    <recommendedName>
        <fullName evidence="2">protein-tyrosine-phosphatase</fullName>
        <ecNumber evidence="2">3.1.3.48</ecNumber>
    </recommendedName>
</protein>
<evidence type="ECO:0000256" key="2">
    <source>
        <dbReference type="ARBA" id="ARBA00013064"/>
    </source>
</evidence>
<sequence length="153" mass="16621">MKILFVCLGNICRSPVLAAVVAEHARRANLDWTIESAGTGDWHVGEGADPRTVASAQRRGYALAAHRARQLHRDDFRRYDALLAADAANLREIERRRPADATAQVALALEFAGVASPREVPDPYYGSAAGFEQVIDLAEHVARALLAKHAARA</sequence>
<dbReference type="Pfam" id="PF01451">
    <property type="entry name" value="LMWPc"/>
    <property type="match status" value="1"/>
</dbReference>
<organism evidence="8 9">
    <name type="scientific">Tahibacter soli</name>
    <dbReference type="NCBI Taxonomy" id="2983605"/>
    <lineage>
        <taxon>Bacteria</taxon>
        <taxon>Pseudomonadati</taxon>
        <taxon>Pseudomonadota</taxon>
        <taxon>Gammaproteobacteria</taxon>
        <taxon>Lysobacterales</taxon>
        <taxon>Rhodanobacteraceae</taxon>
        <taxon>Tahibacter</taxon>
    </lineage>
</organism>
<dbReference type="PANTHER" id="PTHR11717:SF7">
    <property type="entry name" value="LOW MOLECULAR WEIGHT PHOSPHOTYROSINE PROTEIN PHOSPHATASE"/>
    <property type="match status" value="1"/>
</dbReference>
<dbReference type="EC" id="3.1.3.48" evidence="2"/>
<evidence type="ECO:0000256" key="3">
    <source>
        <dbReference type="ARBA" id="ARBA00022801"/>
    </source>
</evidence>
<feature type="signal peptide" evidence="6">
    <location>
        <begin position="1"/>
        <end position="18"/>
    </location>
</feature>
<gene>
    <name evidence="8" type="ORF">OD750_007285</name>
</gene>
<dbReference type="SMART" id="SM00226">
    <property type="entry name" value="LMWPc"/>
    <property type="match status" value="1"/>
</dbReference>
<proteinExistence type="inferred from homology"/>
<dbReference type="PRINTS" id="PR00719">
    <property type="entry name" value="LMWPTPASE"/>
</dbReference>
<feature type="domain" description="Phosphotyrosine protein phosphatase I" evidence="7">
    <location>
        <begin position="1"/>
        <end position="148"/>
    </location>
</feature>
<feature type="active site" description="Nucleophile" evidence="5">
    <location>
        <position position="7"/>
    </location>
</feature>
<dbReference type="InterPro" id="IPR050438">
    <property type="entry name" value="LMW_PTPase"/>
</dbReference>
<dbReference type="SUPFAM" id="SSF52788">
    <property type="entry name" value="Phosphotyrosine protein phosphatases I"/>
    <property type="match status" value="1"/>
</dbReference>
<feature type="active site" description="Nucleophile" evidence="5">
    <location>
        <position position="13"/>
    </location>
</feature>
<dbReference type="InterPro" id="IPR036196">
    <property type="entry name" value="Ptyr_pPase_sf"/>
</dbReference>
<name>A0A9X3YIP8_9GAMM</name>
<dbReference type="Gene3D" id="3.40.50.2300">
    <property type="match status" value="1"/>
</dbReference>
<accession>A0A9X3YIP8</accession>
<keyword evidence="3" id="KW-0378">Hydrolase</keyword>
<evidence type="ECO:0000256" key="5">
    <source>
        <dbReference type="PIRSR" id="PIRSR617867-1"/>
    </source>
</evidence>
<evidence type="ECO:0000256" key="1">
    <source>
        <dbReference type="ARBA" id="ARBA00011063"/>
    </source>
</evidence>
<dbReference type="InterPro" id="IPR017867">
    <property type="entry name" value="Tyr_phospatase_low_mol_wt"/>
</dbReference>
<evidence type="ECO:0000259" key="7">
    <source>
        <dbReference type="SMART" id="SM00226"/>
    </source>
</evidence>
<reference evidence="8" key="1">
    <citation type="submission" date="2023-02" db="EMBL/GenBank/DDBJ databases">
        <title>Tahibacter soli sp. nov. isolated from soil.</title>
        <authorList>
            <person name="Baek J.H."/>
            <person name="Lee J.K."/>
            <person name="Choi D.G."/>
            <person name="Jeon C.O."/>
        </authorList>
    </citation>
    <scope>NUCLEOTIDE SEQUENCE</scope>
    <source>
        <strain evidence="8">BL</strain>
    </source>
</reference>